<accession>A0A272EN29</accession>
<keyword evidence="5" id="KW-1185">Reference proteome</keyword>
<dbReference type="EMBL" id="MDUX01000077">
    <property type="protein sequence ID" value="KAF7597924.1"/>
    <property type="molecule type" value="Genomic_DNA"/>
</dbReference>
<dbReference type="Pfam" id="PF13439">
    <property type="entry name" value="Glyco_transf_4"/>
    <property type="match status" value="1"/>
</dbReference>
<comment type="caution">
    <text evidence="3">The sequence shown here is derived from an EMBL/GenBank/DDBJ whole genome shotgun (WGS) entry which is preliminary data.</text>
</comment>
<proteinExistence type="predicted"/>
<dbReference type="Gene3D" id="3.40.50.2000">
    <property type="entry name" value="Glycogen Phosphorylase B"/>
    <property type="match status" value="2"/>
</dbReference>
<keyword evidence="3" id="KW-0808">Transferase</keyword>
<dbReference type="Pfam" id="PF13692">
    <property type="entry name" value="Glyco_trans_1_4"/>
    <property type="match status" value="1"/>
</dbReference>
<evidence type="ECO:0000313" key="5">
    <source>
        <dbReference type="Proteomes" id="UP000623509"/>
    </source>
</evidence>
<name>A0A272EN29_9RHOO</name>
<dbReference type="OrthoDB" id="433681at2"/>
<sequence>MHLAIVRQAYNPFGGAERFIERALNSLGPDAVRVTLLTRKWNSEPRPGMAVRLLRTPGLGRLLRDISFTRSVRTLIRSQVFDLVQSHERIPGCDIFRAGDGLHVSWLEQRARTLGTLGRLLQRLSPWHRYILRMEARMFAHPHLRAVICNSEMVRQDVARRYPRLASRLHLIHNGIDLAHFHPGLRAQYRDSIREQLGVPESARVVVFVGSGFERKGVGQLLAAMAEPGLTQAELWVIGKDKHARRFQRRAQQLGVASRVRFLGPKKDVAPYLGAADAFALPTLYDPMPNAALEALASGLPVLSSIQSGAAELIQLGQNGERVDALDIHGIATALGRLLEAAHDPSQQPALASAARQSVAAMSQESMAAELTALYRQLLGQPGPL</sequence>
<reference evidence="3 4" key="2">
    <citation type="submission" date="2017-07" db="EMBL/GenBank/DDBJ databases">
        <title>Candidatus Dactylopiibacterium carminicum, a nitrogen-fixing symbiont of the cochineal insect Dactylopius coccus and Dactylopius opuntiae (Hemiptera: Coccoidea: Dactylopiidae).</title>
        <authorList>
            <person name="Vera A."/>
        </authorList>
    </citation>
    <scope>NUCLEOTIDE SEQUENCE [LARGE SCALE GENOMIC DNA]</scope>
    <source>
        <strain evidence="3 4">NFDCM</strain>
    </source>
</reference>
<dbReference type="InterPro" id="IPR028098">
    <property type="entry name" value="Glyco_trans_4-like_N"/>
</dbReference>
<protein>
    <submittedName>
        <fullName evidence="3">Glycosyl transferase family 1</fullName>
    </submittedName>
    <submittedName>
        <fullName evidence="2">Glycosyltransferase family 1 protein</fullName>
    </submittedName>
</protein>
<organism evidence="3 4">
    <name type="scientific">Candidatus Dactylopiibacterium carminicum</name>
    <dbReference type="NCBI Taxonomy" id="857335"/>
    <lineage>
        <taxon>Bacteria</taxon>
        <taxon>Pseudomonadati</taxon>
        <taxon>Pseudomonadota</taxon>
        <taxon>Betaproteobacteria</taxon>
        <taxon>Rhodocyclales</taxon>
        <taxon>Rhodocyclaceae</taxon>
        <taxon>Candidatus Dactylopiibacterium</taxon>
    </lineage>
</organism>
<dbReference type="EMBL" id="NMRN01000080">
    <property type="protein sequence ID" value="PAS91499.1"/>
    <property type="molecule type" value="Genomic_DNA"/>
</dbReference>
<evidence type="ECO:0000313" key="3">
    <source>
        <dbReference type="EMBL" id="PAS91499.1"/>
    </source>
</evidence>
<dbReference type="Proteomes" id="UP000623509">
    <property type="component" value="Unassembled WGS sequence"/>
</dbReference>
<dbReference type="PANTHER" id="PTHR12526:SF635">
    <property type="entry name" value="GLYCOSYL TRANSFERASE GROUP 1"/>
    <property type="match status" value="1"/>
</dbReference>
<evidence type="ECO:0000313" key="4">
    <source>
        <dbReference type="Proteomes" id="UP000216107"/>
    </source>
</evidence>
<dbReference type="AlphaFoldDB" id="A0A272EN29"/>
<dbReference type="GO" id="GO:0016757">
    <property type="term" value="F:glycosyltransferase activity"/>
    <property type="evidence" value="ECO:0007669"/>
    <property type="project" value="UniProtKB-ARBA"/>
</dbReference>
<dbReference type="Proteomes" id="UP000216107">
    <property type="component" value="Unassembled WGS sequence"/>
</dbReference>
<dbReference type="PANTHER" id="PTHR12526">
    <property type="entry name" value="GLYCOSYLTRANSFERASE"/>
    <property type="match status" value="1"/>
</dbReference>
<reference evidence="2 5" key="1">
    <citation type="submission" date="2016-08" db="EMBL/GenBank/DDBJ databases">
        <title>Candidatus Dactylopiibacterium carminicum genome sequence.</title>
        <authorList>
            <person name="Ramirez-Puebla S.T."/>
            <person name="Ormeno-Orrillo E."/>
            <person name="Vera-Ponce De Leon A."/>
            <person name="Luis L."/>
            <person name="Sanchez-Flores A."/>
            <person name="Monica R."/>
            <person name="Martinez-Romero E."/>
        </authorList>
    </citation>
    <scope>NUCLEOTIDE SEQUENCE [LARGE SCALE GENOMIC DNA]</scope>
    <source>
        <strain evidence="2">END1</strain>
    </source>
</reference>
<evidence type="ECO:0000259" key="1">
    <source>
        <dbReference type="Pfam" id="PF13439"/>
    </source>
</evidence>
<dbReference type="CDD" id="cd03801">
    <property type="entry name" value="GT4_PimA-like"/>
    <property type="match status" value="1"/>
</dbReference>
<gene>
    <name evidence="2" type="ORF">BGI27_16090</name>
    <name evidence="3" type="ORF">CGU29_16150</name>
</gene>
<evidence type="ECO:0000313" key="2">
    <source>
        <dbReference type="EMBL" id="KAF7597924.1"/>
    </source>
</evidence>
<feature type="domain" description="Glycosyltransferase subfamily 4-like N-terminal" evidence="1">
    <location>
        <begin position="13"/>
        <end position="179"/>
    </location>
</feature>
<dbReference type="SUPFAM" id="SSF53756">
    <property type="entry name" value="UDP-Glycosyltransferase/glycogen phosphorylase"/>
    <property type="match status" value="1"/>
</dbReference>